<dbReference type="PANTHER" id="PTHR18896:SF76">
    <property type="entry name" value="PHOSPHOLIPASE"/>
    <property type="match status" value="1"/>
</dbReference>
<dbReference type="SMART" id="SM00155">
    <property type="entry name" value="PLDc"/>
    <property type="match status" value="2"/>
</dbReference>
<feature type="region of interest" description="Disordered" evidence="5">
    <location>
        <begin position="428"/>
        <end position="471"/>
    </location>
</feature>
<dbReference type="GO" id="GO:0009395">
    <property type="term" value="P:phospholipid catabolic process"/>
    <property type="evidence" value="ECO:0007669"/>
    <property type="project" value="TreeGrafter"/>
</dbReference>
<dbReference type="PANTHER" id="PTHR18896">
    <property type="entry name" value="PHOSPHOLIPASE D"/>
    <property type="match status" value="1"/>
</dbReference>
<dbReference type="PATRIC" id="fig|34065.5.peg.431"/>
<comment type="caution">
    <text evidence="7">The sequence shown here is derived from an EMBL/GenBank/DDBJ whole genome shotgun (WGS) entry which is preliminary data.</text>
</comment>
<evidence type="ECO:0000256" key="4">
    <source>
        <dbReference type="ARBA" id="ARBA00023098"/>
    </source>
</evidence>
<dbReference type="AlphaFoldDB" id="A0A0P9W471"/>
<evidence type="ECO:0000256" key="3">
    <source>
        <dbReference type="ARBA" id="ARBA00022801"/>
    </source>
</evidence>
<dbReference type="InterPro" id="IPR015679">
    <property type="entry name" value="PLipase_D_fam"/>
</dbReference>
<dbReference type="InterPro" id="IPR025202">
    <property type="entry name" value="PLD-like_dom"/>
</dbReference>
<keyword evidence="2" id="KW-0677">Repeat</keyword>
<dbReference type="InterPro" id="IPR001736">
    <property type="entry name" value="PLipase_D/transphosphatidylase"/>
</dbReference>
<feature type="compositionally biased region" description="Basic and acidic residues" evidence="5">
    <location>
        <begin position="440"/>
        <end position="464"/>
    </location>
</feature>
<dbReference type="Proteomes" id="UP000050420">
    <property type="component" value="Unassembled WGS sequence"/>
</dbReference>
<keyword evidence="3" id="KW-0378">Hydrolase</keyword>
<evidence type="ECO:0000313" key="8">
    <source>
        <dbReference type="Proteomes" id="UP000050420"/>
    </source>
</evidence>
<evidence type="ECO:0000259" key="6">
    <source>
        <dbReference type="PROSITE" id="PS50035"/>
    </source>
</evidence>
<name>A0A0P9W471_PSEA0</name>
<proteinExistence type="predicted"/>
<dbReference type="Gene3D" id="3.30.870.10">
    <property type="entry name" value="Endonuclease Chain A"/>
    <property type="match status" value="2"/>
</dbReference>
<reference evidence="7 8" key="1">
    <citation type="submission" date="2015-09" db="EMBL/GenBank/DDBJ databases">
        <title>Genome announcement of multiple Pseudomonas syringae strains.</title>
        <authorList>
            <person name="Thakur S."/>
            <person name="Wang P.W."/>
            <person name="Gong Y."/>
            <person name="Weir B.S."/>
            <person name="Guttman D.S."/>
        </authorList>
    </citation>
    <scope>NUCLEOTIDE SEQUENCE [LARGE SCALE GENOMIC DNA]</scope>
    <source>
        <strain evidence="7 8">ICMP4331</strain>
    </source>
</reference>
<accession>A0A0P9W471</accession>
<dbReference type="PROSITE" id="PS50035">
    <property type="entry name" value="PLD"/>
    <property type="match status" value="1"/>
</dbReference>
<feature type="domain" description="PLD phosphodiesterase" evidence="6">
    <location>
        <begin position="495"/>
        <end position="522"/>
    </location>
</feature>
<gene>
    <name evidence="7" type="ORF">ALO63_00302</name>
</gene>
<keyword evidence="4" id="KW-0443">Lipid metabolism</keyword>
<comment type="catalytic activity">
    <reaction evidence="1">
        <text>a 1,2-diacyl-sn-glycero-3-phosphocholine + H2O = a 1,2-diacyl-sn-glycero-3-phosphate + choline + H(+)</text>
        <dbReference type="Rhea" id="RHEA:14445"/>
        <dbReference type="ChEBI" id="CHEBI:15354"/>
        <dbReference type="ChEBI" id="CHEBI:15377"/>
        <dbReference type="ChEBI" id="CHEBI:15378"/>
        <dbReference type="ChEBI" id="CHEBI:57643"/>
        <dbReference type="ChEBI" id="CHEBI:58608"/>
        <dbReference type="EC" id="3.1.4.4"/>
    </reaction>
</comment>
<dbReference type="GO" id="GO:0004630">
    <property type="term" value="F:phospholipase D activity"/>
    <property type="evidence" value="ECO:0007669"/>
    <property type="project" value="UniProtKB-EC"/>
</dbReference>
<dbReference type="Pfam" id="PF13091">
    <property type="entry name" value="PLDc_2"/>
    <property type="match status" value="1"/>
</dbReference>
<evidence type="ECO:0000256" key="2">
    <source>
        <dbReference type="ARBA" id="ARBA00022737"/>
    </source>
</evidence>
<evidence type="ECO:0000313" key="7">
    <source>
        <dbReference type="EMBL" id="KPX94598.1"/>
    </source>
</evidence>
<dbReference type="EMBL" id="LJQU01000270">
    <property type="protein sequence ID" value="KPX94598.1"/>
    <property type="molecule type" value="Genomic_DNA"/>
</dbReference>
<evidence type="ECO:0000256" key="1">
    <source>
        <dbReference type="ARBA" id="ARBA00000798"/>
    </source>
</evidence>
<evidence type="ECO:0000256" key="5">
    <source>
        <dbReference type="SAM" id="MobiDB-lite"/>
    </source>
</evidence>
<dbReference type="SUPFAM" id="SSF56024">
    <property type="entry name" value="Phospholipase D/nuclease"/>
    <property type="match status" value="2"/>
</dbReference>
<organism evidence="7 8">
    <name type="scientific">Pseudomonas amygdali pv. mori</name>
    <dbReference type="NCBI Taxonomy" id="34065"/>
    <lineage>
        <taxon>Bacteria</taxon>
        <taxon>Pseudomonadati</taxon>
        <taxon>Pseudomonadota</taxon>
        <taxon>Gammaproteobacteria</taxon>
        <taxon>Pseudomonadales</taxon>
        <taxon>Pseudomonadaceae</taxon>
        <taxon>Pseudomonas</taxon>
        <taxon>Pseudomonas amygdali</taxon>
    </lineage>
</organism>
<sequence>MITHNITAPVVTSQRLAVNLTLPWFIQKTEFTPVPAVYEPLINGEDTFRAVHQAIDSAKASIDIVCWGFQPSMYFIRDGCHPCIGELLMLKAAQGVKVRVLAWEMPFNSAGVAGEANLPGKGPIRIKDRVLQNSTRAQYDYDRDWFNHYAVADEQAAGRVADNVPVLVSRGFSVLERAEIDHWVKYRSMDPNVSWRARKAMSASATHHQKSILVDYELPNAVGFVMGHNMLDEYWDTDSHSALNRTQATAPNPDREPRGALPRQDISCKISGPVLEHLHCNFAWAWRRETGEDLFQSRQSIEAASRLTCDRGTRIMTQLLRTQAQEHVYDIETLYLNAANNVCQFIYIENQYFRWGPLAEKIKQIAERQTSWGRDPAQHNAIHLFVITNDTNDGIGMGTLKTQEMLAQLGRADVIPGVTRLLRIKQIRADAPPKPQPETANDHAGQRKLDEWQAEQGRKTREAENSTVQAQEVPGLKVHVCSLVAPDSPEGQPWMPVYIHSKLMIVDDVFTTHGSANLNTRSMMVDSELNICHEHPAFSRPLRQRLWGMHTNRMGAQDEPELAFKAWGEMIRQNKEFKSKKLSPVASLVEFYYGETTVADFD</sequence>
<protein>
    <submittedName>
        <fullName evidence="7">Phospholipase D/transphosphatidylase</fullName>
    </submittedName>
</protein>